<dbReference type="PROSITE" id="PS00018">
    <property type="entry name" value="EF_HAND_1"/>
    <property type="match status" value="1"/>
</dbReference>
<protein>
    <submittedName>
        <fullName evidence="3">Transglycosylase SLT domain-containing protein</fullName>
    </submittedName>
</protein>
<dbReference type="Pfam" id="PF01464">
    <property type="entry name" value="SLT"/>
    <property type="match status" value="1"/>
</dbReference>
<name>A0A9D9GWL7_9BACT</name>
<dbReference type="EMBL" id="JADIND010000003">
    <property type="protein sequence ID" value="MBO8429770.1"/>
    <property type="molecule type" value="Genomic_DNA"/>
</dbReference>
<evidence type="ECO:0000256" key="1">
    <source>
        <dbReference type="SAM" id="MobiDB-lite"/>
    </source>
</evidence>
<comment type="caution">
    <text evidence="3">The sequence shown here is derived from an EMBL/GenBank/DDBJ whole genome shotgun (WGS) entry which is preliminary data.</text>
</comment>
<dbReference type="InterPro" id="IPR023346">
    <property type="entry name" value="Lysozyme-like_dom_sf"/>
</dbReference>
<evidence type="ECO:0000313" key="4">
    <source>
        <dbReference type="Proteomes" id="UP000823632"/>
    </source>
</evidence>
<organism evidence="3 4">
    <name type="scientific">Candidatus Scatousia excrementipullorum</name>
    <dbReference type="NCBI Taxonomy" id="2840936"/>
    <lineage>
        <taxon>Bacteria</taxon>
        <taxon>Candidatus Scatousia</taxon>
    </lineage>
</organism>
<evidence type="ECO:0000259" key="2">
    <source>
        <dbReference type="Pfam" id="PF01464"/>
    </source>
</evidence>
<dbReference type="AlphaFoldDB" id="A0A9D9GWL7"/>
<dbReference type="Gene3D" id="1.10.530.10">
    <property type="match status" value="1"/>
</dbReference>
<dbReference type="InterPro" id="IPR018247">
    <property type="entry name" value="EF_Hand_1_Ca_BS"/>
</dbReference>
<dbReference type="InterPro" id="IPR008258">
    <property type="entry name" value="Transglycosylase_SLT_dom_1"/>
</dbReference>
<evidence type="ECO:0000313" key="3">
    <source>
        <dbReference type="EMBL" id="MBO8429770.1"/>
    </source>
</evidence>
<sequence length="628" mass="68821">MVDINIKNGQGISQALAEYAKNLNGGKALKLNAKQWQSIMTKIDEINNNRSKDSVIFHGNNNIFGSTKKNFVVQAGKLSFSNEEMASILKEMGLDKDIIDEKFAIKGLSIERESSSQKMNAPQQTPTVAVQQPKIDLSSLAEQTPPAETITFATTLDTEVPQTAKKANLSQPADLPAQTAPDTNTPASQAAENPTQIVKERNTPLSQPAELPAQAAQDKNTPATVQIEQPVIQNENTPTGVTSPIMPTTATAPTITTTSTTTAGLQTPTAATAPSAAVPTDLSAEKLTAPATPPVLETEIPQKPDVFPAERVKTNADTAGNNEDISFLDQADNMKFFYDGQIRSLDLKIEDLDWDRSGRKEWNKNHSLDENNADYALVKDNKGKVIANFHEGKYYIGNKEVSLEKFQKFANKNGDIITINYSPEINIIKAKGTGLPEIKTHDILTKNLEKIKIEPQEAPIPKKYTRKHLTPEFYNRVIDIAEKIKCKPEDLLAVMNSESGLNPSSISRWTGATGLIQFMPETARSLGTSVEELATMSPLEQLDYVEKFLVRARKAHIKGDKELSAVDLYCLVFMPAKSGQEVLAVKGTKAYKQNKGLDYDGDGIISRKDLEAHVRQKHVDVKLTGENA</sequence>
<reference evidence="3" key="2">
    <citation type="journal article" date="2021" name="PeerJ">
        <title>Extensive microbial diversity within the chicken gut microbiome revealed by metagenomics and culture.</title>
        <authorList>
            <person name="Gilroy R."/>
            <person name="Ravi A."/>
            <person name="Getino M."/>
            <person name="Pursley I."/>
            <person name="Horton D.L."/>
            <person name="Alikhan N.F."/>
            <person name="Baker D."/>
            <person name="Gharbi K."/>
            <person name="Hall N."/>
            <person name="Watson M."/>
            <person name="Adriaenssens E.M."/>
            <person name="Foster-Nyarko E."/>
            <person name="Jarju S."/>
            <person name="Secka A."/>
            <person name="Antonio M."/>
            <person name="Oren A."/>
            <person name="Chaudhuri R.R."/>
            <person name="La Ragione R."/>
            <person name="Hildebrand F."/>
            <person name="Pallen M.J."/>
        </authorList>
    </citation>
    <scope>NUCLEOTIDE SEQUENCE</scope>
    <source>
        <strain evidence="3">10192</strain>
    </source>
</reference>
<feature type="region of interest" description="Disordered" evidence="1">
    <location>
        <begin position="166"/>
        <end position="197"/>
    </location>
</feature>
<accession>A0A9D9GWL7</accession>
<dbReference type="SUPFAM" id="SSF53955">
    <property type="entry name" value="Lysozyme-like"/>
    <property type="match status" value="1"/>
</dbReference>
<reference evidence="3" key="1">
    <citation type="submission" date="2020-10" db="EMBL/GenBank/DDBJ databases">
        <authorList>
            <person name="Gilroy R."/>
        </authorList>
    </citation>
    <scope>NUCLEOTIDE SEQUENCE</scope>
    <source>
        <strain evidence="3">10192</strain>
    </source>
</reference>
<feature type="domain" description="Transglycosylase SLT" evidence="2">
    <location>
        <begin position="481"/>
        <end position="531"/>
    </location>
</feature>
<proteinExistence type="predicted"/>
<dbReference type="Proteomes" id="UP000823632">
    <property type="component" value="Unassembled WGS sequence"/>
</dbReference>
<gene>
    <name evidence="3" type="ORF">IAC76_00115</name>
</gene>
<feature type="compositionally biased region" description="Polar residues" evidence="1">
    <location>
        <begin position="180"/>
        <end position="196"/>
    </location>
</feature>